<reference evidence="3 4" key="1">
    <citation type="journal article" date="2023" name="Sci. Data">
        <title>Genome assembly of the Korean intertidal mud-creeper Batillaria attramentaria.</title>
        <authorList>
            <person name="Patra A.K."/>
            <person name="Ho P.T."/>
            <person name="Jun S."/>
            <person name="Lee S.J."/>
            <person name="Kim Y."/>
            <person name="Won Y.J."/>
        </authorList>
    </citation>
    <scope>NUCLEOTIDE SEQUENCE [LARGE SCALE GENOMIC DNA]</scope>
    <source>
        <strain evidence="3">Wonlab-2016</strain>
    </source>
</reference>
<evidence type="ECO:0000313" key="3">
    <source>
        <dbReference type="EMBL" id="KAK7487230.1"/>
    </source>
</evidence>
<keyword evidence="4" id="KW-1185">Reference proteome</keyword>
<dbReference type="Proteomes" id="UP001519460">
    <property type="component" value="Unassembled WGS sequence"/>
</dbReference>
<feature type="domain" description="ShKT" evidence="2">
    <location>
        <begin position="186"/>
        <end position="220"/>
    </location>
</feature>
<proteinExistence type="predicted"/>
<dbReference type="EMBL" id="JACVVK020000167">
    <property type="protein sequence ID" value="KAK7487230.1"/>
    <property type="molecule type" value="Genomic_DNA"/>
</dbReference>
<dbReference type="InterPro" id="IPR003582">
    <property type="entry name" value="ShKT_dom"/>
</dbReference>
<gene>
    <name evidence="3" type="ORF">BaRGS_00021458</name>
</gene>
<feature type="region of interest" description="Disordered" evidence="1">
    <location>
        <begin position="1"/>
        <end position="21"/>
    </location>
</feature>
<comment type="caution">
    <text evidence="3">The sequence shown here is derived from an EMBL/GenBank/DDBJ whole genome shotgun (WGS) entry which is preliminary data.</text>
</comment>
<accession>A0ABD0KJ62</accession>
<feature type="domain" description="ShKT" evidence="2">
    <location>
        <begin position="294"/>
        <end position="328"/>
    </location>
</feature>
<feature type="compositionally biased region" description="Basic and acidic residues" evidence="1">
    <location>
        <begin position="9"/>
        <end position="21"/>
    </location>
</feature>
<dbReference type="AlphaFoldDB" id="A0ABD0KJ62"/>
<organism evidence="3 4">
    <name type="scientific">Batillaria attramentaria</name>
    <dbReference type="NCBI Taxonomy" id="370345"/>
    <lineage>
        <taxon>Eukaryota</taxon>
        <taxon>Metazoa</taxon>
        <taxon>Spiralia</taxon>
        <taxon>Lophotrochozoa</taxon>
        <taxon>Mollusca</taxon>
        <taxon>Gastropoda</taxon>
        <taxon>Caenogastropoda</taxon>
        <taxon>Sorbeoconcha</taxon>
        <taxon>Cerithioidea</taxon>
        <taxon>Batillariidae</taxon>
        <taxon>Batillaria</taxon>
    </lineage>
</organism>
<feature type="region of interest" description="Disordered" evidence="1">
    <location>
        <begin position="122"/>
        <end position="143"/>
    </location>
</feature>
<feature type="domain" description="ShKT" evidence="2">
    <location>
        <begin position="221"/>
        <end position="255"/>
    </location>
</feature>
<name>A0ABD0KJ62_9CAEN</name>
<evidence type="ECO:0000259" key="2">
    <source>
        <dbReference type="SMART" id="SM00254"/>
    </source>
</evidence>
<feature type="compositionally biased region" description="Low complexity" evidence="1">
    <location>
        <begin position="122"/>
        <end position="135"/>
    </location>
</feature>
<evidence type="ECO:0000256" key="1">
    <source>
        <dbReference type="SAM" id="MobiDB-lite"/>
    </source>
</evidence>
<protein>
    <recommendedName>
        <fullName evidence="2">ShKT domain-containing protein</fullName>
    </recommendedName>
</protein>
<feature type="domain" description="ShKT" evidence="2">
    <location>
        <begin position="256"/>
        <end position="290"/>
    </location>
</feature>
<evidence type="ECO:0000313" key="4">
    <source>
        <dbReference type="Proteomes" id="UP001519460"/>
    </source>
</evidence>
<dbReference type="Pfam" id="PF01549">
    <property type="entry name" value="ShK"/>
    <property type="match status" value="4"/>
</dbReference>
<sequence length="529" mass="57146">MDCATHQQNTHEGHVSHDHQDGLEVTDWKHVKLSLSVKKMQHILGELIKPKQTSKTFSESCRFRRESVVQQGQLIPNLFQLCQIHTSHSTIDPTMSCVDHCFNHAGNSPDTLYNLLKALRPSPSAQPQPTSSHHPTSTPAFTQSPVSVSANTVPGIVHLLNICNIFALSFDVFIAARSSSDANQDSCIDSYLGDCAVDFAGQCSDLVVHSVCRKTCGACESCTDKYSGDCSADFPGMCSDPVIERVCQKTCGTCVNCEDKYYGDCSVDFAGMCSDPTVQIVCQKTCGICARQSSCVDRYHGDCSVDFAGQCGSTVVQGICPKTCGTCVTTIDNVEVAIVVDEVAIVADEVAVVIAVVVAVDINEVAVRVDEVAVMGDEVAASVDEGRRGRREGRRGRRECRRGHINFVVDEVGVRVDEVAVRVDEVDGGSCYSCSGLDCIVNPTVEECRHGFCLTNVTDTDHGRQIARRCATRQECADIVLNAVCHDPDHALFGTLRGVTCQFCCNEPNCNSPPDIRPVAGLTTLHLVG</sequence>
<dbReference type="SMART" id="SM00254">
    <property type="entry name" value="ShKT"/>
    <property type="match status" value="4"/>
</dbReference>